<comment type="caution">
    <text evidence="1">The sequence shown here is derived from an EMBL/GenBank/DDBJ whole genome shotgun (WGS) entry which is preliminary data.</text>
</comment>
<reference evidence="1 2" key="1">
    <citation type="journal article" date="2018" name="Sci. Rep.">
        <title>Genomic signatures of local adaptation to the degree of environmental predictability in rotifers.</title>
        <authorList>
            <person name="Franch-Gras L."/>
            <person name="Hahn C."/>
            <person name="Garcia-Roger E.M."/>
            <person name="Carmona M.J."/>
            <person name="Serra M."/>
            <person name="Gomez A."/>
        </authorList>
    </citation>
    <scope>NUCLEOTIDE SEQUENCE [LARGE SCALE GENOMIC DNA]</scope>
    <source>
        <strain evidence="1">HYR1</strain>
    </source>
</reference>
<evidence type="ECO:0000313" key="1">
    <source>
        <dbReference type="EMBL" id="RNA42253.1"/>
    </source>
</evidence>
<proteinExistence type="predicted"/>
<accession>A0A3M7T2I2</accession>
<name>A0A3M7T2I2_BRAPC</name>
<gene>
    <name evidence="1" type="ORF">BpHYR1_049098</name>
</gene>
<sequence>MKFVQQQMVFTINFQYLKTTSLKYNKILYLYKEAVIVGCLCAPLLGDSSLPQHLCFYYYETVLSVLDDVENIKMSFILIKLDDVHVERDRAYTRSLHTEMCLC</sequence>
<organism evidence="1 2">
    <name type="scientific">Brachionus plicatilis</name>
    <name type="common">Marine rotifer</name>
    <name type="synonym">Brachionus muelleri</name>
    <dbReference type="NCBI Taxonomy" id="10195"/>
    <lineage>
        <taxon>Eukaryota</taxon>
        <taxon>Metazoa</taxon>
        <taxon>Spiralia</taxon>
        <taxon>Gnathifera</taxon>
        <taxon>Rotifera</taxon>
        <taxon>Eurotatoria</taxon>
        <taxon>Monogononta</taxon>
        <taxon>Pseudotrocha</taxon>
        <taxon>Ploima</taxon>
        <taxon>Brachionidae</taxon>
        <taxon>Brachionus</taxon>
    </lineage>
</organism>
<dbReference type="AlphaFoldDB" id="A0A3M7T2I2"/>
<dbReference type="EMBL" id="REGN01000389">
    <property type="protein sequence ID" value="RNA42253.1"/>
    <property type="molecule type" value="Genomic_DNA"/>
</dbReference>
<dbReference type="Proteomes" id="UP000276133">
    <property type="component" value="Unassembled WGS sequence"/>
</dbReference>
<evidence type="ECO:0000313" key="2">
    <source>
        <dbReference type="Proteomes" id="UP000276133"/>
    </source>
</evidence>
<keyword evidence="2" id="KW-1185">Reference proteome</keyword>
<protein>
    <submittedName>
        <fullName evidence="1">Uncharacterized protein</fullName>
    </submittedName>
</protein>